<evidence type="ECO:0000256" key="5">
    <source>
        <dbReference type="SAM" id="Phobius"/>
    </source>
</evidence>
<dbReference type="InterPro" id="IPR011701">
    <property type="entry name" value="MFS"/>
</dbReference>
<dbReference type="OrthoDB" id="9986881at2759"/>
<reference evidence="7" key="1">
    <citation type="submission" date="2022-12" db="EMBL/GenBank/DDBJ databases">
        <authorList>
            <person name="Petersen C."/>
        </authorList>
    </citation>
    <scope>NUCLEOTIDE SEQUENCE</scope>
    <source>
        <strain evidence="7">IBT 15544</strain>
    </source>
</reference>
<comment type="subcellular location">
    <subcellularLocation>
        <location evidence="1">Membrane</location>
        <topology evidence="1">Multi-pass membrane protein</topology>
    </subcellularLocation>
</comment>
<name>A0A9W9J913_9EURO</name>
<feature type="transmembrane region" description="Helical" evidence="5">
    <location>
        <begin position="346"/>
        <end position="365"/>
    </location>
</feature>
<dbReference type="PROSITE" id="PS50850">
    <property type="entry name" value="MFS"/>
    <property type="match status" value="1"/>
</dbReference>
<proteinExistence type="predicted"/>
<accession>A0A9W9J913</accession>
<feature type="transmembrane region" description="Helical" evidence="5">
    <location>
        <begin position="202"/>
        <end position="223"/>
    </location>
</feature>
<sequence>MSKPQQEQQLAGANTTNTNEALLEAQKRLESQSTLESKRLTHPLLYDATPPTVLVDFDGNDDSYRPLNWPFRKKVITTILYGLTTCWITFASAIYSAGLEQVAADFKVSTEVSASGVSLIVFGFGLGPLVWAPLSEVYGRKWVVILPFFIAAIFSFGSATAKDIQTLLITRFFAGLFGSAPVTNTGGVMADIWPPQQRGIAIVGYAITIVGGPTLGPIIGGALASSYLGWRWTEYLTGIIMMAQVVLDVFLLDESYAPVLLAYKARRLRLEGKNWALHAKQEEWDVSLSELSQKYLTRPFQMLGTPICLLMSIYASFVYGILYANLESFSIEYREIRGWAPVVSNLPFISLLVGIFFAAGVNIYNNKYYFNQFKANNNKPVPEARLPPMMLGGFAFTAGLFIFGWTSSPKINYWPSIIGIALTGFGFTTIFQSALNYLVDTFTRFSASAVAANTFLRSMMAGAFPLFIIPMYHNLGVDWGTTIFGCIAAVLIPVPFLFFFWGKRIRAQGEWSKHTV</sequence>
<feature type="transmembrane region" description="Helical" evidence="5">
    <location>
        <begin position="303"/>
        <end position="326"/>
    </location>
</feature>
<evidence type="ECO:0000256" key="2">
    <source>
        <dbReference type="ARBA" id="ARBA00022692"/>
    </source>
</evidence>
<evidence type="ECO:0000313" key="7">
    <source>
        <dbReference type="EMBL" id="KAJ5191481.1"/>
    </source>
</evidence>
<evidence type="ECO:0000259" key="6">
    <source>
        <dbReference type="PROSITE" id="PS50850"/>
    </source>
</evidence>
<protein>
    <submittedName>
        <fullName evidence="7">Efflux pump bik6</fullName>
    </submittedName>
</protein>
<feature type="transmembrane region" description="Helical" evidence="5">
    <location>
        <begin position="167"/>
        <end position="190"/>
    </location>
</feature>
<dbReference type="AlphaFoldDB" id="A0A9W9J913"/>
<evidence type="ECO:0000256" key="4">
    <source>
        <dbReference type="ARBA" id="ARBA00023136"/>
    </source>
</evidence>
<feature type="transmembrane region" description="Helical" evidence="5">
    <location>
        <begin position="235"/>
        <end position="263"/>
    </location>
</feature>
<dbReference type="EMBL" id="JAPQKR010000016">
    <property type="protein sequence ID" value="KAJ5191481.1"/>
    <property type="molecule type" value="Genomic_DNA"/>
</dbReference>
<dbReference type="GO" id="GO:0005886">
    <property type="term" value="C:plasma membrane"/>
    <property type="evidence" value="ECO:0007669"/>
    <property type="project" value="TreeGrafter"/>
</dbReference>
<dbReference type="Proteomes" id="UP001150904">
    <property type="component" value="Unassembled WGS sequence"/>
</dbReference>
<gene>
    <name evidence="7" type="ORF">N7498_010466</name>
</gene>
<dbReference type="GO" id="GO:0022857">
    <property type="term" value="F:transmembrane transporter activity"/>
    <property type="evidence" value="ECO:0007669"/>
    <property type="project" value="InterPro"/>
</dbReference>
<feature type="transmembrane region" description="Helical" evidence="5">
    <location>
        <begin position="115"/>
        <end position="135"/>
    </location>
</feature>
<evidence type="ECO:0000313" key="8">
    <source>
        <dbReference type="Proteomes" id="UP001150904"/>
    </source>
</evidence>
<feature type="transmembrane region" description="Helical" evidence="5">
    <location>
        <begin position="75"/>
        <end position="95"/>
    </location>
</feature>
<feature type="transmembrane region" description="Helical" evidence="5">
    <location>
        <begin position="479"/>
        <end position="501"/>
    </location>
</feature>
<dbReference type="InterPro" id="IPR020846">
    <property type="entry name" value="MFS_dom"/>
</dbReference>
<keyword evidence="4 5" id="KW-0472">Membrane</keyword>
<dbReference type="PANTHER" id="PTHR23502">
    <property type="entry name" value="MAJOR FACILITATOR SUPERFAMILY"/>
    <property type="match status" value="1"/>
</dbReference>
<dbReference type="Pfam" id="PF07690">
    <property type="entry name" value="MFS_1"/>
    <property type="match status" value="1"/>
</dbReference>
<feature type="transmembrane region" description="Helical" evidence="5">
    <location>
        <begin position="142"/>
        <end position="161"/>
    </location>
</feature>
<dbReference type="InterPro" id="IPR036259">
    <property type="entry name" value="MFS_trans_sf"/>
</dbReference>
<dbReference type="SUPFAM" id="SSF103473">
    <property type="entry name" value="MFS general substrate transporter"/>
    <property type="match status" value="1"/>
</dbReference>
<keyword evidence="8" id="KW-1185">Reference proteome</keyword>
<feature type="domain" description="Major facilitator superfamily (MFS) profile" evidence="6">
    <location>
        <begin position="75"/>
        <end position="506"/>
    </location>
</feature>
<evidence type="ECO:0000256" key="1">
    <source>
        <dbReference type="ARBA" id="ARBA00004141"/>
    </source>
</evidence>
<keyword evidence="2 5" id="KW-0812">Transmembrane</keyword>
<feature type="transmembrane region" description="Helical" evidence="5">
    <location>
        <begin position="386"/>
        <end position="405"/>
    </location>
</feature>
<dbReference type="CDD" id="cd17323">
    <property type="entry name" value="MFS_Tpo1_MDR_like"/>
    <property type="match status" value="1"/>
</dbReference>
<dbReference type="FunFam" id="1.20.1250.20:FF:000011">
    <property type="entry name" value="MFS multidrug transporter, putative"/>
    <property type="match status" value="1"/>
</dbReference>
<evidence type="ECO:0000256" key="3">
    <source>
        <dbReference type="ARBA" id="ARBA00022989"/>
    </source>
</evidence>
<dbReference type="RefSeq" id="XP_058304421.1">
    <property type="nucleotide sequence ID" value="XM_058457522.1"/>
</dbReference>
<dbReference type="GeneID" id="83184823"/>
<keyword evidence="3 5" id="KW-1133">Transmembrane helix</keyword>
<feature type="transmembrane region" description="Helical" evidence="5">
    <location>
        <begin position="417"/>
        <end position="438"/>
    </location>
</feature>
<reference evidence="7" key="2">
    <citation type="journal article" date="2023" name="IMA Fungus">
        <title>Comparative genomic study of the Penicillium genus elucidates a diverse pangenome and 15 lateral gene transfer events.</title>
        <authorList>
            <person name="Petersen C."/>
            <person name="Sorensen T."/>
            <person name="Nielsen M.R."/>
            <person name="Sondergaard T.E."/>
            <person name="Sorensen J.L."/>
            <person name="Fitzpatrick D.A."/>
            <person name="Frisvad J.C."/>
            <person name="Nielsen K.L."/>
        </authorList>
    </citation>
    <scope>NUCLEOTIDE SEQUENCE</scope>
    <source>
        <strain evidence="7">IBT 15544</strain>
    </source>
</reference>
<comment type="caution">
    <text evidence="7">The sequence shown here is derived from an EMBL/GenBank/DDBJ whole genome shotgun (WGS) entry which is preliminary data.</text>
</comment>
<organism evidence="7 8">
    <name type="scientific">Penicillium cinerascens</name>
    <dbReference type="NCBI Taxonomy" id="70096"/>
    <lineage>
        <taxon>Eukaryota</taxon>
        <taxon>Fungi</taxon>
        <taxon>Dikarya</taxon>
        <taxon>Ascomycota</taxon>
        <taxon>Pezizomycotina</taxon>
        <taxon>Eurotiomycetes</taxon>
        <taxon>Eurotiomycetidae</taxon>
        <taxon>Eurotiales</taxon>
        <taxon>Aspergillaceae</taxon>
        <taxon>Penicillium</taxon>
    </lineage>
</organism>
<dbReference type="PANTHER" id="PTHR23502:SF59">
    <property type="entry name" value="MULTIDRUG TRANSPORTER, PUTATIVE (AFU_ORTHOLOGUE AFUA_1G10370)-RELATED"/>
    <property type="match status" value="1"/>
</dbReference>
<feature type="transmembrane region" description="Helical" evidence="5">
    <location>
        <begin position="450"/>
        <end position="473"/>
    </location>
</feature>
<dbReference type="Gene3D" id="1.20.1250.20">
    <property type="entry name" value="MFS general substrate transporter like domains"/>
    <property type="match status" value="1"/>
</dbReference>